<dbReference type="eggNOG" id="COG0745">
    <property type="taxonomic scope" value="Bacteria"/>
</dbReference>
<dbReference type="PROSITE" id="PS50110">
    <property type="entry name" value="RESPONSE_REGULATORY"/>
    <property type="match status" value="1"/>
</dbReference>
<dbReference type="SUPFAM" id="SSF52172">
    <property type="entry name" value="CheY-like"/>
    <property type="match status" value="1"/>
</dbReference>
<organism evidence="3 4">
    <name type="scientific">Sphaerotilus natans subsp. natans DSM 6575</name>
    <dbReference type="NCBI Taxonomy" id="1286631"/>
    <lineage>
        <taxon>Bacteria</taxon>
        <taxon>Pseudomonadati</taxon>
        <taxon>Pseudomonadota</taxon>
        <taxon>Betaproteobacteria</taxon>
        <taxon>Burkholderiales</taxon>
        <taxon>Sphaerotilaceae</taxon>
        <taxon>Sphaerotilus</taxon>
    </lineage>
</organism>
<dbReference type="Proteomes" id="UP000026714">
    <property type="component" value="Unassembled WGS sequence"/>
</dbReference>
<feature type="domain" description="Response regulatory" evidence="2">
    <location>
        <begin position="156"/>
        <end position="274"/>
    </location>
</feature>
<evidence type="ECO:0000313" key="3">
    <source>
        <dbReference type="EMBL" id="KDB53515.1"/>
    </source>
</evidence>
<gene>
    <name evidence="3" type="ORF">X805_08800</name>
</gene>
<dbReference type="InterPro" id="IPR001789">
    <property type="entry name" value="Sig_transdc_resp-reg_receiver"/>
</dbReference>
<reference evidence="3 4" key="1">
    <citation type="journal article" date="2014" name="FEMS Microbiol. Ecol.">
        <title>Sphaerotilus natans encrusted with nanoball-shaped Fe(III) oxide minerals formed by nitrate-reducing mixotrophic Fe(II) oxidation.</title>
        <authorList>
            <person name="Park S."/>
            <person name="Kim D.H."/>
            <person name="Lee J.H."/>
            <person name="Hur H.G."/>
        </authorList>
    </citation>
    <scope>NUCLEOTIDE SEQUENCE [LARGE SCALE GENOMIC DNA]</scope>
    <source>
        <strain evidence="3 4">DSM 6575</strain>
    </source>
</reference>
<dbReference type="InterPro" id="IPR011006">
    <property type="entry name" value="CheY-like_superfamily"/>
</dbReference>
<dbReference type="Pfam" id="PF00072">
    <property type="entry name" value="Response_reg"/>
    <property type="match status" value="1"/>
</dbReference>
<comment type="caution">
    <text evidence="1">Lacks conserved residue(s) required for the propagation of feature annotation.</text>
</comment>
<dbReference type="STRING" id="34103.SAMN05421778_12275"/>
<accession>A0A059KQ97</accession>
<dbReference type="GO" id="GO:0000160">
    <property type="term" value="P:phosphorelay signal transduction system"/>
    <property type="evidence" value="ECO:0007669"/>
    <property type="project" value="InterPro"/>
</dbReference>
<dbReference type="AlphaFoldDB" id="A0A059KQ97"/>
<dbReference type="RefSeq" id="WP_037478682.1">
    <property type="nucleotide sequence ID" value="NZ_AZRA01000023.1"/>
</dbReference>
<name>A0A059KQ97_9BURK</name>
<keyword evidence="4" id="KW-1185">Reference proteome</keyword>
<evidence type="ECO:0000259" key="2">
    <source>
        <dbReference type="PROSITE" id="PS50110"/>
    </source>
</evidence>
<dbReference type="EMBL" id="AZRA01000023">
    <property type="protein sequence ID" value="KDB53515.1"/>
    <property type="molecule type" value="Genomic_DNA"/>
</dbReference>
<dbReference type="SMART" id="SM00448">
    <property type="entry name" value="REC"/>
    <property type="match status" value="1"/>
</dbReference>
<proteinExistence type="predicted"/>
<dbReference type="Gene3D" id="3.40.50.2300">
    <property type="match status" value="1"/>
</dbReference>
<protein>
    <recommendedName>
        <fullName evidence="2">Response regulatory domain-containing protein</fullName>
    </recommendedName>
</protein>
<evidence type="ECO:0000313" key="4">
    <source>
        <dbReference type="Proteomes" id="UP000026714"/>
    </source>
</evidence>
<evidence type="ECO:0000256" key="1">
    <source>
        <dbReference type="PROSITE-ProRule" id="PRU00169"/>
    </source>
</evidence>
<sequence length="294" mass="32649">MSDCQSVAFVGLGAFERRTLESFFRLDAGRRRYACTDAIDEADWLIADADRPEAVLRVERLDRMRETVFVGAGAVPRCSGAQLPRPIDAHQLRRQLDLLGERRAARAARPGALLQLPPGPHRERIAALADQQIHDFRASSGFSNTVLAEGEQRLDRILIVSSSPAECRLLRDTLTPLGYRVHLTRSASEAQQMTERLGYGFVFLGVGQGGSAGFQVSRRIRREMVDGGPAAVVVALAPRGAAIERIRATFAGCDAFLTTPLDERELLHLLARHDRTFERVFQPTELMMPFEMRA</sequence>
<comment type="caution">
    <text evidence="3">The sequence shown here is derived from an EMBL/GenBank/DDBJ whole genome shotgun (WGS) entry which is preliminary data.</text>
</comment>